<dbReference type="RefSeq" id="WP_120188858.1">
    <property type="nucleotide sequence ID" value="NZ_MCHY01000007.1"/>
</dbReference>
<dbReference type="InterPro" id="IPR015946">
    <property type="entry name" value="KH_dom-like_a/b"/>
</dbReference>
<organism evidence="1 2">
    <name type="scientific">Ammoniphilus oxalaticus</name>
    <dbReference type="NCBI Taxonomy" id="66863"/>
    <lineage>
        <taxon>Bacteria</taxon>
        <taxon>Bacillati</taxon>
        <taxon>Bacillota</taxon>
        <taxon>Bacilli</taxon>
        <taxon>Bacillales</taxon>
        <taxon>Paenibacillaceae</taxon>
        <taxon>Aneurinibacillus group</taxon>
        <taxon>Ammoniphilus</taxon>
    </lineage>
</organism>
<dbReference type="SUPFAM" id="SSF64307">
    <property type="entry name" value="SirA-like"/>
    <property type="match status" value="1"/>
</dbReference>
<proteinExistence type="predicted"/>
<dbReference type="SUPFAM" id="SSF82784">
    <property type="entry name" value="OsmC-like"/>
    <property type="match status" value="1"/>
</dbReference>
<dbReference type="PANTHER" id="PTHR35368">
    <property type="entry name" value="HYDROPEROXIDE REDUCTASE"/>
    <property type="match status" value="1"/>
</dbReference>
<dbReference type="AlphaFoldDB" id="A0A419SLU3"/>
<keyword evidence="2" id="KW-1185">Reference proteome</keyword>
<evidence type="ECO:0000313" key="1">
    <source>
        <dbReference type="EMBL" id="RKD25040.1"/>
    </source>
</evidence>
<dbReference type="Pfam" id="PF02566">
    <property type="entry name" value="OsmC"/>
    <property type="match status" value="1"/>
</dbReference>
<dbReference type="EMBL" id="MCHY01000007">
    <property type="protein sequence ID" value="RKD25040.1"/>
    <property type="molecule type" value="Genomic_DNA"/>
</dbReference>
<reference evidence="1 2" key="1">
    <citation type="submission" date="2016-08" db="EMBL/GenBank/DDBJ databases">
        <title>Novel Firmicute Genomes.</title>
        <authorList>
            <person name="Poppleton D.I."/>
            <person name="Gribaldo S."/>
        </authorList>
    </citation>
    <scope>NUCLEOTIDE SEQUENCE [LARGE SCALE GENOMIC DNA]</scope>
    <source>
        <strain evidence="1 2">RAOx-1</strain>
    </source>
</reference>
<dbReference type="InterPro" id="IPR036868">
    <property type="entry name" value="TusA-like_sf"/>
</dbReference>
<gene>
    <name evidence="1" type="ORF">BEP19_04230</name>
</gene>
<dbReference type="InterPro" id="IPR036102">
    <property type="entry name" value="OsmC/Ohrsf"/>
</dbReference>
<dbReference type="Proteomes" id="UP000284219">
    <property type="component" value="Unassembled WGS sequence"/>
</dbReference>
<protein>
    <submittedName>
        <fullName evidence="1">Osmotically inducible protein OsmC</fullName>
    </submittedName>
</protein>
<dbReference type="OrthoDB" id="9797352at2"/>
<comment type="caution">
    <text evidence="1">The sequence shown here is derived from an EMBL/GenBank/DDBJ whole genome shotgun (WGS) entry which is preliminary data.</text>
</comment>
<dbReference type="InterPro" id="IPR003718">
    <property type="entry name" value="OsmC/Ohr_fam"/>
</dbReference>
<dbReference type="Gene3D" id="3.30.110.40">
    <property type="entry name" value="TusA-like domain"/>
    <property type="match status" value="1"/>
</dbReference>
<sequence>MDFPNPQAICDGGDLDCGSGLLLIIKNSIDPLQVGNVLEVRSRDKTVADDLPIWCRMVKHDFIGARPNELDVSYFIRKGGEEDDLQQDLEAARGYQWAVRVRGEAGATAQIYSRNHSFRSGQPADFSAQVDQPSSVDYLLAALGSCLTVGFQLNCSRQNLIIDAVECSLRGRLDNVLYHLQLEDTGTPAFSKITGTFYVSSPEEEDKLEEVWQRVIERSPIYQTLCKQVELKINLSVVF</sequence>
<dbReference type="PANTHER" id="PTHR35368:SF1">
    <property type="entry name" value="HYDROPEROXIDE REDUCTASE"/>
    <property type="match status" value="1"/>
</dbReference>
<name>A0A419SLU3_9BACL</name>
<accession>A0A419SLU3</accession>
<evidence type="ECO:0000313" key="2">
    <source>
        <dbReference type="Proteomes" id="UP000284219"/>
    </source>
</evidence>
<dbReference type="Gene3D" id="3.30.300.20">
    <property type="match status" value="1"/>
</dbReference>
<dbReference type="InterPro" id="IPR052924">
    <property type="entry name" value="OsmC/Ohr_hydroprdx_reductase"/>
</dbReference>